<dbReference type="EMBL" id="UINC01124763">
    <property type="protein sequence ID" value="SVD02133.1"/>
    <property type="molecule type" value="Genomic_DNA"/>
</dbReference>
<keyword evidence="1" id="KW-1133">Transmembrane helix</keyword>
<name>A0A382RWW6_9ZZZZ</name>
<feature type="transmembrane region" description="Helical" evidence="1">
    <location>
        <begin position="12"/>
        <end position="33"/>
    </location>
</feature>
<feature type="transmembrane region" description="Helical" evidence="1">
    <location>
        <begin position="45"/>
        <end position="67"/>
    </location>
</feature>
<gene>
    <name evidence="2" type="ORF">METZ01_LOCUS354987</name>
</gene>
<feature type="non-terminal residue" evidence="2">
    <location>
        <position position="70"/>
    </location>
</feature>
<evidence type="ECO:0000256" key="1">
    <source>
        <dbReference type="SAM" id="Phobius"/>
    </source>
</evidence>
<accession>A0A382RWW6</accession>
<keyword evidence="1" id="KW-0812">Transmembrane</keyword>
<proteinExistence type="predicted"/>
<evidence type="ECO:0000313" key="2">
    <source>
        <dbReference type="EMBL" id="SVD02133.1"/>
    </source>
</evidence>
<protein>
    <submittedName>
        <fullName evidence="2">Uncharacterized protein</fullName>
    </submittedName>
</protein>
<reference evidence="2" key="1">
    <citation type="submission" date="2018-05" db="EMBL/GenBank/DDBJ databases">
        <authorList>
            <person name="Lanie J.A."/>
            <person name="Ng W.-L."/>
            <person name="Kazmierczak K.M."/>
            <person name="Andrzejewski T.M."/>
            <person name="Davidsen T.M."/>
            <person name="Wayne K.J."/>
            <person name="Tettelin H."/>
            <person name="Glass J.I."/>
            <person name="Rusch D."/>
            <person name="Podicherti R."/>
            <person name="Tsui H.-C.T."/>
            <person name="Winkler M.E."/>
        </authorList>
    </citation>
    <scope>NUCLEOTIDE SEQUENCE</scope>
</reference>
<keyword evidence="1" id="KW-0472">Membrane</keyword>
<sequence>MYEDRLPTGPVFSAKAIVTGGLASLCIAIGSPYGNMVIRGSYLSIDFSTAGALSLFFLLTGFFNALLRRF</sequence>
<dbReference type="AlphaFoldDB" id="A0A382RWW6"/>
<organism evidence="2">
    <name type="scientific">marine metagenome</name>
    <dbReference type="NCBI Taxonomy" id="408172"/>
    <lineage>
        <taxon>unclassified sequences</taxon>
        <taxon>metagenomes</taxon>
        <taxon>ecological metagenomes</taxon>
    </lineage>
</organism>